<feature type="domain" description="ACT" evidence="13">
    <location>
        <begin position="149"/>
        <end position="224"/>
    </location>
</feature>
<keyword evidence="4 11" id="KW-0312">Gluconeogenesis</keyword>
<dbReference type="GO" id="GO:0046872">
    <property type="term" value="F:metal ion binding"/>
    <property type="evidence" value="ECO:0007669"/>
    <property type="project" value="UniProtKB-UniRule"/>
</dbReference>
<dbReference type="PANTHER" id="PTHR30182">
    <property type="entry name" value="L-SERINE DEHYDRATASE"/>
    <property type="match status" value="1"/>
</dbReference>
<dbReference type="InterPro" id="IPR004643">
    <property type="entry name" value="Fe-S_L-Ser_bsu"/>
</dbReference>
<evidence type="ECO:0000256" key="2">
    <source>
        <dbReference type="ARBA" id="ARBA00004742"/>
    </source>
</evidence>
<dbReference type="GO" id="GO:0051539">
    <property type="term" value="F:4 iron, 4 sulfur cluster binding"/>
    <property type="evidence" value="ECO:0007669"/>
    <property type="project" value="UniProtKB-UniRule"/>
</dbReference>
<evidence type="ECO:0000256" key="4">
    <source>
        <dbReference type="ARBA" id="ARBA00022432"/>
    </source>
</evidence>
<evidence type="ECO:0000313" key="14">
    <source>
        <dbReference type="EMBL" id="RJX36869.1"/>
    </source>
</evidence>
<comment type="catalytic activity">
    <reaction evidence="10 11 12">
        <text>L-serine = pyruvate + NH4(+)</text>
        <dbReference type="Rhea" id="RHEA:19169"/>
        <dbReference type="ChEBI" id="CHEBI:15361"/>
        <dbReference type="ChEBI" id="CHEBI:28938"/>
        <dbReference type="ChEBI" id="CHEBI:33384"/>
        <dbReference type="EC" id="4.3.1.17"/>
    </reaction>
</comment>
<dbReference type="AlphaFoldDB" id="A0A3A6PFP8"/>
<dbReference type="InterPro" id="IPR002912">
    <property type="entry name" value="ACT_dom"/>
</dbReference>
<evidence type="ECO:0000256" key="10">
    <source>
        <dbReference type="ARBA" id="ARBA00049406"/>
    </source>
</evidence>
<dbReference type="OrthoDB" id="9813137at2"/>
<dbReference type="GO" id="GO:0003941">
    <property type="term" value="F:L-serine ammonia-lyase activity"/>
    <property type="evidence" value="ECO:0007669"/>
    <property type="project" value="UniProtKB-UniRule"/>
</dbReference>
<evidence type="ECO:0000256" key="8">
    <source>
        <dbReference type="ARBA" id="ARBA00023014"/>
    </source>
</evidence>
<dbReference type="Gene3D" id="3.30.1330.90">
    <property type="entry name" value="D-3-phosphoglycerate dehydrogenase, domain 3"/>
    <property type="match status" value="1"/>
</dbReference>
<dbReference type="InterPro" id="IPR029009">
    <property type="entry name" value="ASB_dom_sf"/>
</dbReference>
<evidence type="ECO:0000256" key="5">
    <source>
        <dbReference type="ARBA" id="ARBA00022485"/>
    </source>
</evidence>
<dbReference type="InterPro" id="IPR051318">
    <property type="entry name" value="Fe-S_L-Ser"/>
</dbReference>
<keyword evidence="6 11" id="KW-0479">Metal-binding</keyword>
<evidence type="ECO:0000256" key="11">
    <source>
        <dbReference type="PIRNR" id="PIRNR036692"/>
    </source>
</evidence>
<dbReference type="Pfam" id="PF03315">
    <property type="entry name" value="SDH_beta"/>
    <property type="match status" value="1"/>
</dbReference>
<comment type="pathway">
    <text evidence="2 11">Carbohydrate biosynthesis; gluconeogenesis.</text>
</comment>
<evidence type="ECO:0000256" key="7">
    <source>
        <dbReference type="ARBA" id="ARBA00023004"/>
    </source>
</evidence>
<keyword evidence="9 11" id="KW-0456">Lyase</keyword>
<reference evidence="14 15" key="1">
    <citation type="submission" date="2018-09" db="EMBL/GenBank/DDBJ databases">
        <title>Paenibacillus aracenensis nov. sp. isolated from a cave in southern Spain.</title>
        <authorList>
            <person name="Jurado V."/>
            <person name="Gutierrez-Patricio S."/>
            <person name="Gonzalez-Pimentel J.L."/>
            <person name="Miller A.Z."/>
            <person name="Laiz L."/>
            <person name="Saiz-Jimenez C."/>
        </authorList>
    </citation>
    <scope>NUCLEOTIDE SEQUENCE [LARGE SCALE GENOMIC DNA]</scope>
    <source>
        <strain evidence="14 15">JCM 19203</strain>
    </source>
</reference>
<evidence type="ECO:0000256" key="12">
    <source>
        <dbReference type="RuleBase" id="RU366059"/>
    </source>
</evidence>
<dbReference type="InterPro" id="IPR045865">
    <property type="entry name" value="ACT-like_dom_sf"/>
</dbReference>
<dbReference type="PANTHER" id="PTHR30182:SF12">
    <property type="entry name" value="L-SERINE DEHYDRATASE, BETA CHAIN-RELATED"/>
    <property type="match status" value="1"/>
</dbReference>
<organism evidence="14 15">
    <name type="scientific">Paenibacillus pinisoli</name>
    <dbReference type="NCBI Taxonomy" id="1276110"/>
    <lineage>
        <taxon>Bacteria</taxon>
        <taxon>Bacillati</taxon>
        <taxon>Bacillota</taxon>
        <taxon>Bacilli</taxon>
        <taxon>Bacillales</taxon>
        <taxon>Paenibacillaceae</taxon>
        <taxon>Paenibacillus</taxon>
    </lineage>
</organism>
<evidence type="ECO:0000256" key="6">
    <source>
        <dbReference type="ARBA" id="ARBA00022723"/>
    </source>
</evidence>
<proteinExistence type="inferred from homology"/>
<dbReference type="InterPro" id="IPR005131">
    <property type="entry name" value="Ser_deHydtase_bsu"/>
</dbReference>
<dbReference type="NCBIfam" id="TIGR00719">
    <property type="entry name" value="sda_beta"/>
    <property type="match status" value="1"/>
</dbReference>
<dbReference type="SUPFAM" id="SSF55021">
    <property type="entry name" value="ACT-like"/>
    <property type="match status" value="1"/>
</dbReference>
<comment type="similarity">
    <text evidence="3 11 12">Belongs to the iron-sulfur dependent L-serine dehydratase family.</text>
</comment>
<keyword evidence="15" id="KW-1185">Reference proteome</keyword>
<dbReference type="RefSeq" id="WP_120114264.1">
    <property type="nucleotide sequence ID" value="NZ_QXQB01000008.1"/>
</dbReference>
<dbReference type="Gene3D" id="3.30.70.260">
    <property type="match status" value="1"/>
</dbReference>
<evidence type="ECO:0000256" key="1">
    <source>
        <dbReference type="ARBA" id="ARBA00001966"/>
    </source>
</evidence>
<protein>
    <recommendedName>
        <fullName evidence="11">L-serine deaminase</fullName>
    </recommendedName>
</protein>
<dbReference type="GO" id="GO:0006094">
    <property type="term" value="P:gluconeogenesis"/>
    <property type="evidence" value="ECO:0007669"/>
    <property type="project" value="UniProtKB-UniRule"/>
</dbReference>
<accession>A0A3A6PFP8</accession>
<sequence>MRFKDVFSIIGPAMVGPSSSHTAGAARIGRSARHLLGAAPVKADVVFYGSFAATYAGHGTDVAIIGGILDFSTDDARIPDAILLAEELGMEISFREGKGLYPHPNTARVKLTSEAGESIEAVGTSIGGGNIEIVEINGFRVKMTAIYPTLVIFHTDLPGVIADITGELKEEHSNIGYMSVDRKSRSGDALTVIELDTEITTDMLNQLGDIEAIQSIRVVDITDRFSAVKKLQSPELGPKGADENEISPSE</sequence>
<evidence type="ECO:0000313" key="15">
    <source>
        <dbReference type="Proteomes" id="UP000267798"/>
    </source>
</evidence>
<dbReference type="UniPathway" id="UPA00138"/>
<evidence type="ECO:0000256" key="3">
    <source>
        <dbReference type="ARBA" id="ARBA00008636"/>
    </source>
</evidence>
<dbReference type="PROSITE" id="PS51671">
    <property type="entry name" value="ACT"/>
    <property type="match status" value="1"/>
</dbReference>
<comment type="caution">
    <text evidence="14">The sequence shown here is derived from an EMBL/GenBank/DDBJ whole genome shotgun (WGS) entry which is preliminary data.</text>
</comment>
<evidence type="ECO:0000256" key="9">
    <source>
        <dbReference type="ARBA" id="ARBA00023239"/>
    </source>
</evidence>
<dbReference type="SUPFAM" id="SSF143548">
    <property type="entry name" value="Serine metabolism enzymes domain"/>
    <property type="match status" value="1"/>
</dbReference>
<keyword evidence="5 11" id="KW-0004">4Fe-4S</keyword>
<keyword evidence="7 11" id="KW-0408">Iron</keyword>
<dbReference type="EMBL" id="QXQB01000008">
    <property type="protein sequence ID" value="RJX36869.1"/>
    <property type="molecule type" value="Genomic_DNA"/>
</dbReference>
<dbReference type="Proteomes" id="UP000267798">
    <property type="component" value="Unassembled WGS sequence"/>
</dbReference>
<keyword evidence="8 11" id="KW-0411">Iron-sulfur</keyword>
<evidence type="ECO:0000259" key="13">
    <source>
        <dbReference type="PROSITE" id="PS51671"/>
    </source>
</evidence>
<dbReference type="PIRSF" id="PIRSF036692">
    <property type="entry name" value="SDH_B"/>
    <property type="match status" value="1"/>
</dbReference>
<name>A0A3A6PFP8_9BACL</name>
<gene>
    <name evidence="14" type="primary">sdaAB</name>
    <name evidence="14" type="ORF">D3P09_25495</name>
</gene>
<comment type="cofactor">
    <cofactor evidence="1 12">
        <name>[4Fe-4S] cluster</name>
        <dbReference type="ChEBI" id="CHEBI:49883"/>
    </cofactor>
</comment>